<organism evidence="4 5">
    <name type="scientific">Oculimacula yallundae</name>
    <dbReference type="NCBI Taxonomy" id="86028"/>
    <lineage>
        <taxon>Eukaryota</taxon>
        <taxon>Fungi</taxon>
        <taxon>Dikarya</taxon>
        <taxon>Ascomycota</taxon>
        <taxon>Pezizomycotina</taxon>
        <taxon>Leotiomycetes</taxon>
        <taxon>Helotiales</taxon>
        <taxon>Ploettnerulaceae</taxon>
        <taxon>Oculimacula</taxon>
    </lineage>
</organism>
<evidence type="ECO:0000313" key="4">
    <source>
        <dbReference type="EMBL" id="KAL2066264.1"/>
    </source>
</evidence>
<evidence type="ECO:0000313" key="5">
    <source>
        <dbReference type="Proteomes" id="UP001595075"/>
    </source>
</evidence>
<dbReference type="PIRSF" id="PIRSF001221">
    <property type="entry name" value="Amidase_fungi"/>
    <property type="match status" value="1"/>
</dbReference>
<dbReference type="Gene3D" id="3.90.1300.10">
    <property type="entry name" value="Amidase signature (AS) domain"/>
    <property type="match status" value="1"/>
</dbReference>
<protein>
    <recommendedName>
        <fullName evidence="3">Amidase domain-containing protein</fullName>
    </recommendedName>
</protein>
<keyword evidence="5" id="KW-1185">Reference proteome</keyword>
<feature type="domain" description="Amidase" evidence="3">
    <location>
        <begin position="74"/>
        <end position="543"/>
    </location>
</feature>
<dbReference type="Pfam" id="PF01425">
    <property type="entry name" value="Amidase"/>
    <property type="match status" value="1"/>
</dbReference>
<reference evidence="4 5" key="1">
    <citation type="journal article" date="2024" name="Commun. Biol.">
        <title>Comparative genomic analysis of thermophilic fungi reveals convergent evolutionary adaptations and gene losses.</title>
        <authorList>
            <person name="Steindorff A.S."/>
            <person name="Aguilar-Pontes M.V."/>
            <person name="Robinson A.J."/>
            <person name="Andreopoulos B."/>
            <person name="LaButti K."/>
            <person name="Kuo A."/>
            <person name="Mondo S."/>
            <person name="Riley R."/>
            <person name="Otillar R."/>
            <person name="Haridas S."/>
            <person name="Lipzen A."/>
            <person name="Grimwood J."/>
            <person name="Schmutz J."/>
            <person name="Clum A."/>
            <person name="Reid I.D."/>
            <person name="Moisan M.C."/>
            <person name="Butler G."/>
            <person name="Nguyen T.T.M."/>
            <person name="Dewar K."/>
            <person name="Conant G."/>
            <person name="Drula E."/>
            <person name="Henrissat B."/>
            <person name="Hansel C."/>
            <person name="Singer S."/>
            <person name="Hutchinson M.I."/>
            <person name="de Vries R.P."/>
            <person name="Natvig D.O."/>
            <person name="Powell A.J."/>
            <person name="Tsang A."/>
            <person name="Grigoriev I.V."/>
        </authorList>
    </citation>
    <scope>NUCLEOTIDE SEQUENCE [LARGE SCALE GENOMIC DNA]</scope>
    <source>
        <strain evidence="4 5">CBS 494.80</strain>
    </source>
</reference>
<dbReference type="Proteomes" id="UP001595075">
    <property type="component" value="Unassembled WGS sequence"/>
</dbReference>
<evidence type="ECO:0000256" key="2">
    <source>
        <dbReference type="ARBA" id="ARBA00022801"/>
    </source>
</evidence>
<sequence length="559" mass="61856">MGWETVAAAKKASLLSLIPQPWKINPADVPSTATLRDVTHYICRFLHPLEVEITDSPTDKILEKIRSLEWTSLDVTRAFCHRAALAHQLTNCLSEICFVAAEERAQWLDEYLLANGRTVGPLHGLPVSMKDRFNIEGLASACGYASWLGDPKGFEDEGALVKGLRNLGTVFFVKTNVPMSMLMGETSNNIIGSTINPYNRNLSAGGASGGEGALLAMKGSPVGWGSDIAGSIRIPSSFNSLYGIRASYGRLPASGLVTSLPGLPVTNSVVGAMTRDLPSLIIMTRAVLETLPWNNDIDVIEMPWKDDVLQSVRNRSCKHGERNGKLVFGIMGCDKTVNPHPPVQRALKIVRDALLERGYEVVDWDPPSHNLAADLLFQILGSTAGQEIRQAIDASGEPPMEQMRAWYDDVQTEPSSSAEFWSLCQRRQDYREVYQQYWMSSRERTIQKRVVDGVIMPVAPSAAVQEGLFSYYAYSGIVNFLDYTAVTFPVTFADRSLDLENPQYEPLNQIDEAVWRTYRKDLFDGAPVGLQMVGRRFQEEKVLGLTEAVSNALQDFKGK</sequence>
<evidence type="ECO:0000259" key="3">
    <source>
        <dbReference type="Pfam" id="PF01425"/>
    </source>
</evidence>
<dbReference type="InterPro" id="IPR023631">
    <property type="entry name" value="Amidase_dom"/>
</dbReference>
<dbReference type="EMBL" id="JAZHXI010000011">
    <property type="protein sequence ID" value="KAL2066264.1"/>
    <property type="molecule type" value="Genomic_DNA"/>
</dbReference>
<dbReference type="PANTHER" id="PTHR46072">
    <property type="entry name" value="AMIDASE-RELATED-RELATED"/>
    <property type="match status" value="1"/>
</dbReference>
<gene>
    <name evidence="4" type="ORF">VTL71DRAFT_2335</name>
</gene>
<accession>A0ABR4C8L4</accession>
<proteinExistence type="inferred from homology"/>
<dbReference type="PANTHER" id="PTHR46072:SF2">
    <property type="entry name" value="AMIDASE (EUROFUNG)"/>
    <property type="match status" value="1"/>
</dbReference>
<keyword evidence="2" id="KW-0378">Hydrolase</keyword>
<comment type="similarity">
    <text evidence="1">Belongs to the amidase family.</text>
</comment>
<name>A0ABR4C8L4_9HELO</name>
<dbReference type="SUPFAM" id="SSF75304">
    <property type="entry name" value="Amidase signature (AS) enzymes"/>
    <property type="match status" value="1"/>
</dbReference>
<dbReference type="InterPro" id="IPR036928">
    <property type="entry name" value="AS_sf"/>
</dbReference>
<comment type="caution">
    <text evidence="4">The sequence shown here is derived from an EMBL/GenBank/DDBJ whole genome shotgun (WGS) entry which is preliminary data.</text>
</comment>
<evidence type="ECO:0000256" key="1">
    <source>
        <dbReference type="ARBA" id="ARBA00009199"/>
    </source>
</evidence>